<organism evidence="2 3">
    <name type="scientific">Kwoniella heveanensis BCC8398</name>
    <dbReference type="NCBI Taxonomy" id="1296120"/>
    <lineage>
        <taxon>Eukaryota</taxon>
        <taxon>Fungi</taxon>
        <taxon>Dikarya</taxon>
        <taxon>Basidiomycota</taxon>
        <taxon>Agaricomycotina</taxon>
        <taxon>Tremellomycetes</taxon>
        <taxon>Tremellales</taxon>
        <taxon>Cryptococcaceae</taxon>
        <taxon>Kwoniella</taxon>
    </lineage>
</organism>
<dbReference type="OrthoDB" id="2565309at2759"/>
<evidence type="ECO:0000313" key="2">
    <source>
        <dbReference type="EMBL" id="OCF31858.1"/>
    </source>
</evidence>
<feature type="region of interest" description="Disordered" evidence="1">
    <location>
        <begin position="782"/>
        <end position="822"/>
    </location>
</feature>
<feature type="compositionally biased region" description="Low complexity" evidence="1">
    <location>
        <begin position="1"/>
        <end position="11"/>
    </location>
</feature>
<feature type="region of interest" description="Disordered" evidence="1">
    <location>
        <begin position="420"/>
        <end position="460"/>
    </location>
</feature>
<evidence type="ECO:0000313" key="3">
    <source>
        <dbReference type="Proteomes" id="UP000092666"/>
    </source>
</evidence>
<keyword evidence="3" id="KW-1185">Reference proteome</keyword>
<dbReference type="STRING" id="1296120.A0A1B9GLJ0"/>
<evidence type="ECO:0000256" key="1">
    <source>
        <dbReference type="SAM" id="MobiDB-lite"/>
    </source>
</evidence>
<accession>A0A1B9GLJ0</accession>
<name>A0A1B9GLJ0_9TREE</name>
<feature type="region of interest" description="Disordered" evidence="1">
    <location>
        <begin position="483"/>
        <end position="600"/>
    </location>
</feature>
<dbReference type="EMBL" id="KI669512">
    <property type="protein sequence ID" value="OCF31858.1"/>
    <property type="molecule type" value="Genomic_DNA"/>
</dbReference>
<gene>
    <name evidence="2" type="ORF">I316_06456</name>
</gene>
<sequence>MSPRPRSSNPRLSKPDPPPIPLSQITSLSLKLFAPHFRPQRLVKDPKPPSLAWSKLPPPAAEIDERPTARSRRFRVWGEVAPGLRKVVLDPRKRIHLRRYQPFAIPATPQTERRRALPLALPTRTSPDAPTVIRDTSIIDWSTPVRVTEVHARVPSIAGHRGCDPDCDGTTWESKPVLGAGGLLTPPPSSTAPASDDPAFQKGSGALETGNGAAMPITEADNGESPRSLDLNPPRTPLSASASKTASHSPSDVARDNRRPKIPKQTLTPPLKVVSSSKRAPAPTSPTVPAPINRPTPPWCDKSLPKRTRKLAWHQLLEYKWILDQEQERRFRIGMRLMMERIVEWQRDNAVPIAAWEEGKKWQEGADKAMISQYLAFFKAIRKRSLNIYNYFPPSVIAPVPRKDEVDELVRLEEERRRLKKERKAARKAAAAAPPPPPDNSTAGTRQGTKLAGKRVAEGEGDRPSIITIVAVPEQEVIPSHKFRSKAEKAKGPSSDSAHLGQGGCQSERTESSTLSFETAAAPSDSTSAVGLVMAMTASHATDRDTQTGSTRTPGMIDKQAPKHVEDFELGQGGPNSSDEANDQSQNAGVGIDHEHPSTEVTFTSDMAEMTTLMQRLIRLRHERSELWTHLLSEQKDVLKRETSRAERIDTTAAGSSREQLPLESDHSCSSSSKAVSMASAKMARNRLEEELGSESWDDALQSHSHTADQLTPTPPSLPQSIVLSAQSGGGGGEYGNGAEGLTSPGYRYGSLNMDDDTLVPVTDTPGSELHMTCPPRVSLYADDNTDNDSLGGPALGSVTESASASSAPGSSSGVDDSANVNQWNGTLRTRTESDKDVDSCWGGTLFEATDALMPHPACPHAHARARGAIRPRLALAPALKQAGGYEGG</sequence>
<feature type="compositionally biased region" description="Low complexity" evidence="1">
    <location>
        <begin position="802"/>
        <end position="819"/>
    </location>
</feature>
<proteinExistence type="predicted"/>
<feature type="compositionally biased region" description="Pro residues" evidence="1">
    <location>
        <begin position="283"/>
        <end position="298"/>
    </location>
</feature>
<feature type="region of interest" description="Disordered" evidence="1">
    <location>
        <begin position="178"/>
        <end position="303"/>
    </location>
</feature>
<protein>
    <submittedName>
        <fullName evidence="2">Uncharacterized protein</fullName>
    </submittedName>
</protein>
<feature type="compositionally biased region" description="Polar residues" evidence="1">
    <location>
        <begin position="575"/>
        <end position="588"/>
    </location>
</feature>
<feature type="compositionally biased region" description="Polar residues" evidence="1">
    <location>
        <begin position="238"/>
        <end position="250"/>
    </location>
</feature>
<feature type="region of interest" description="Disordered" evidence="1">
    <location>
        <begin position="40"/>
        <end position="68"/>
    </location>
</feature>
<reference evidence="3" key="2">
    <citation type="submission" date="2013-12" db="EMBL/GenBank/DDBJ databases">
        <title>Evolution of pathogenesis and genome organization in the Tremellales.</title>
        <authorList>
            <person name="Cuomo C."/>
            <person name="Litvintseva A."/>
            <person name="Heitman J."/>
            <person name="Chen Y."/>
            <person name="Sun S."/>
            <person name="Springer D."/>
            <person name="Dromer F."/>
            <person name="Young S."/>
            <person name="Zeng Q."/>
            <person name="Chapman S."/>
            <person name="Gujja S."/>
            <person name="Saif S."/>
            <person name="Birren B."/>
        </authorList>
    </citation>
    <scope>NUCLEOTIDE SEQUENCE [LARGE SCALE GENOMIC DNA]</scope>
    <source>
        <strain evidence="3">BCC8398</strain>
    </source>
</reference>
<feature type="compositionally biased region" description="Gly residues" evidence="1">
    <location>
        <begin position="728"/>
        <end position="739"/>
    </location>
</feature>
<dbReference type="Proteomes" id="UP000092666">
    <property type="component" value="Unassembled WGS sequence"/>
</dbReference>
<feature type="compositionally biased region" description="Polar residues" evidence="1">
    <location>
        <begin position="702"/>
        <end position="712"/>
    </location>
</feature>
<dbReference type="AlphaFoldDB" id="A0A1B9GLJ0"/>
<feature type="compositionally biased region" description="Basic and acidic residues" evidence="1">
    <location>
        <begin position="639"/>
        <end position="650"/>
    </location>
</feature>
<feature type="region of interest" description="Disordered" evidence="1">
    <location>
        <begin position="1"/>
        <end position="22"/>
    </location>
</feature>
<reference evidence="2 3" key="1">
    <citation type="submission" date="2013-07" db="EMBL/GenBank/DDBJ databases">
        <title>The Genome Sequence of Cryptococcus heveanensis BCC8398.</title>
        <authorList>
            <consortium name="The Broad Institute Genome Sequencing Platform"/>
            <person name="Cuomo C."/>
            <person name="Litvintseva A."/>
            <person name="Chen Y."/>
            <person name="Heitman J."/>
            <person name="Sun S."/>
            <person name="Springer D."/>
            <person name="Dromer F."/>
            <person name="Young S.K."/>
            <person name="Zeng Q."/>
            <person name="Gargeya S."/>
            <person name="Fitzgerald M."/>
            <person name="Abouelleil A."/>
            <person name="Alvarado L."/>
            <person name="Berlin A.M."/>
            <person name="Chapman S.B."/>
            <person name="Dewar J."/>
            <person name="Goldberg J."/>
            <person name="Griggs A."/>
            <person name="Gujja S."/>
            <person name="Hansen M."/>
            <person name="Howarth C."/>
            <person name="Imamovic A."/>
            <person name="Larimer J."/>
            <person name="McCowan C."/>
            <person name="Murphy C."/>
            <person name="Pearson M."/>
            <person name="Priest M."/>
            <person name="Roberts A."/>
            <person name="Saif S."/>
            <person name="Shea T."/>
            <person name="Sykes S."/>
            <person name="Wortman J."/>
            <person name="Nusbaum C."/>
            <person name="Birren B."/>
        </authorList>
    </citation>
    <scope>NUCLEOTIDE SEQUENCE [LARGE SCALE GENOMIC DNA]</scope>
    <source>
        <strain evidence="2 3">BCC8398</strain>
    </source>
</reference>
<feature type="region of interest" description="Disordered" evidence="1">
    <location>
        <begin position="639"/>
        <end position="742"/>
    </location>
</feature>
<feature type="compositionally biased region" description="Low complexity" evidence="1">
    <location>
        <begin position="668"/>
        <end position="683"/>
    </location>
</feature>